<dbReference type="AlphaFoldDB" id="A0ABD3DTZ1"/>
<evidence type="ECO:0000313" key="2">
    <source>
        <dbReference type="Proteomes" id="UP001632038"/>
    </source>
</evidence>
<keyword evidence="2" id="KW-1185">Reference proteome</keyword>
<proteinExistence type="predicted"/>
<dbReference type="EMBL" id="JAVIJP010000015">
    <property type="protein sequence ID" value="KAL3644321.1"/>
    <property type="molecule type" value="Genomic_DNA"/>
</dbReference>
<accession>A0ABD3DTZ1</accession>
<dbReference type="Proteomes" id="UP001632038">
    <property type="component" value="Unassembled WGS sequence"/>
</dbReference>
<gene>
    <name evidence="1" type="ORF">CASFOL_012253</name>
</gene>
<reference evidence="2" key="1">
    <citation type="journal article" date="2024" name="IScience">
        <title>Strigolactones Initiate the Formation of Haustorium-like Structures in Castilleja.</title>
        <authorList>
            <person name="Buerger M."/>
            <person name="Peterson D."/>
            <person name="Chory J."/>
        </authorList>
    </citation>
    <scope>NUCLEOTIDE SEQUENCE [LARGE SCALE GENOMIC DNA]</scope>
</reference>
<evidence type="ECO:0000313" key="1">
    <source>
        <dbReference type="EMBL" id="KAL3644321.1"/>
    </source>
</evidence>
<organism evidence="1 2">
    <name type="scientific">Castilleja foliolosa</name>
    <dbReference type="NCBI Taxonomy" id="1961234"/>
    <lineage>
        <taxon>Eukaryota</taxon>
        <taxon>Viridiplantae</taxon>
        <taxon>Streptophyta</taxon>
        <taxon>Embryophyta</taxon>
        <taxon>Tracheophyta</taxon>
        <taxon>Spermatophyta</taxon>
        <taxon>Magnoliopsida</taxon>
        <taxon>eudicotyledons</taxon>
        <taxon>Gunneridae</taxon>
        <taxon>Pentapetalae</taxon>
        <taxon>asterids</taxon>
        <taxon>lamiids</taxon>
        <taxon>Lamiales</taxon>
        <taxon>Orobanchaceae</taxon>
        <taxon>Pedicularideae</taxon>
        <taxon>Castillejinae</taxon>
        <taxon>Castilleja</taxon>
    </lineage>
</organism>
<protein>
    <submittedName>
        <fullName evidence="1">Uncharacterized protein</fullName>
    </submittedName>
</protein>
<sequence>MVGTAAAYLESVYYSLERYFIPLASFVLENLWLNLSIKIK</sequence>
<name>A0ABD3DTZ1_9LAMI</name>
<comment type="caution">
    <text evidence="1">The sequence shown here is derived from an EMBL/GenBank/DDBJ whole genome shotgun (WGS) entry which is preliminary data.</text>
</comment>